<reference evidence="5 6" key="1">
    <citation type="submission" date="2020-04" db="EMBL/GenBank/DDBJ databases">
        <title>Flammeovirga sp. SR4, a novel species isolated from seawater.</title>
        <authorList>
            <person name="Wang X."/>
        </authorList>
    </citation>
    <scope>NUCLEOTIDE SEQUENCE [LARGE SCALE GENOMIC DNA]</scope>
    <source>
        <strain evidence="5 6">ATCC 23126</strain>
    </source>
</reference>
<dbReference type="InterPro" id="IPR046335">
    <property type="entry name" value="LacI/GalR-like_sensor"/>
</dbReference>
<organism evidence="5 6">
    <name type="scientific">Flammeovirga aprica JL-4</name>
    <dbReference type="NCBI Taxonomy" id="694437"/>
    <lineage>
        <taxon>Bacteria</taxon>
        <taxon>Pseudomonadati</taxon>
        <taxon>Bacteroidota</taxon>
        <taxon>Cytophagia</taxon>
        <taxon>Cytophagales</taxon>
        <taxon>Flammeovirgaceae</taxon>
        <taxon>Flammeovirga</taxon>
    </lineage>
</organism>
<dbReference type="Gene3D" id="3.40.50.2300">
    <property type="match status" value="2"/>
</dbReference>
<dbReference type="RefSeq" id="WP_169657014.1">
    <property type="nucleotide sequence ID" value="NZ_JABANE010000028.1"/>
</dbReference>
<dbReference type="InterPro" id="IPR000843">
    <property type="entry name" value="HTH_LacI"/>
</dbReference>
<accession>A0A7X9RTN0</accession>
<name>A0A7X9RTN0_9BACT</name>
<evidence type="ECO:0000313" key="6">
    <source>
        <dbReference type="Proteomes" id="UP000576082"/>
    </source>
</evidence>
<dbReference type="InterPro" id="IPR028082">
    <property type="entry name" value="Peripla_BP_I"/>
</dbReference>
<dbReference type="AlphaFoldDB" id="A0A7X9RTN0"/>
<keyword evidence="2" id="KW-0238">DNA-binding</keyword>
<dbReference type="PANTHER" id="PTHR30146:SF109">
    <property type="entry name" value="HTH-TYPE TRANSCRIPTIONAL REGULATOR GALS"/>
    <property type="match status" value="1"/>
</dbReference>
<sequence>MKKSRKSTLTDLAKAMGMNVSTVSRALNDHPKISSKTKAKVKALAEKMDYKPNPLAQGLKKQDTKTIGVIFPTFDTNFFFRVLKGIEKVMHDKGYQIIISTAGNSSIHEKEACQALSSYHVGGIIIFLSYDHDDPSFLIDIQDEGIPLLFMDRIYEEIDANYVVSDDFKGMFETVSDFIDKGCKNIVHIKGSEEVSTSFSRLQGYQEALREKGIEVNPDFIIKCEHESEVKSGLRKLLSKYSIEDIDLITCFNDYYAFQALELLKEKNISVPDDVSLLGFANDPLSTYTSPKLSTINQPAEHMGVQASYLLLDEIDKNRKGENYQYQTSMVNTFYLKRESTK</sequence>
<comment type="caution">
    <text evidence="5">The sequence shown here is derived from an EMBL/GenBank/DDBJ whole genome shotgun (WGS) entry which is preliminary data.</text>
</comment>
<evidence type="ECO:0000256" key="2">
    <source>
        <dbReference type="ARBA" id="ARBA00023125"/>
    </source>
</evidence>
<proteinExistence type="predicted"/>
<dbReference type="Proteomes" id="UP000576082">
    <property type="component" value="Unassembled WGS sequence"/>
</dbReference>
<dbReference type="CDD" id="cd06267">
    <property type="entry name" value="PBP1_LacI_sugar_binding-like"/>
    <property type="match status" value="1"/>
</dbReference>
<evidence type="ECO:0000313" key="5">
    <source>
        <dbReference type="EMBL" id="NME68715.1"/>
    </source>
</evidence>
<protein>
    <submittedName>
        <fullName evidence="5">LacI family transcriptional regulator</fullName>
    </submittedName>
</protein>
<dbReference type="GO" id="GO:0003700">
    <property type="term" value="F:DNA-binding transcription factor activity"/>
    <property type="evidence" value="ECO:0007669"/>
    <property type="project" value="TreeGrafter"/>
</dbReference>
<feature type="domain" description="HTH lacI-type" evidence="4">
    <location>
        <begin position="7"/>
        <end position="61"/>
    </location>
</feature>
<dbReference type="CDD" id="cd01392">
    <property type="entry name" value="HTH_LacI"/>
    <property type="match status" value="1"/>
</dbReference>
<dbReference type="GO" id="GO:0000976">
    <property type="term" value="F:transcription cis-regulatory region binding"/>
    <property type="evidence" value="ECO:0007669"/>
    <property type="project" value="TreeGrafter"/>
</dbReference>
<gene>
    <name evidence="5" type="ORF">HHU12_12155</name>
</gene>
<dbReference type="EMBL" id="JABANE010000028">
    <property type="protein sequence ID" value="NME68715.1"/>
    <property type="molecule type" value="Genomic_DNA"/>
</dbReference>
<evidence type="ECO:0000256" key="1">
    <source>
        <dbReference type="ARBA" id="ARBA00023015"/>
    </source>
</evidence>
<keyword evidence="6" id="KW-1185">Reference proteome</keyword>
<dbReference type="SUPFAM" id="SSF47413">
    <property type="entry name" value="lambda repressor-like DNA-binding domains"/>
    <property type="match status" value="1"/>
</dbReference>
<dbReference type="Pfam" id="PF13377">
    <property type="entry name" value="Peripla_BP_3"/>
    <property type="match status" value="1"/>
</dbReference>
<dbReference type="SUPFAM" id="SSF53822">
    <property type="entry name" value="Periplasmic binding protein-like I"/>
    <property type="match status" value="1"/>
</dbReference>
<dbReference type="Gene3D" id="1.10.260.40">
    <property type="entry name" value="lambda repressor-like DNA-binding domains"/>
    <property type="match status" value="1"/>
</dbReference>
<dbReference type="InterPro" id="IPR010982">
    <property type="entry name" value="Lambda_DNA-bd_dom_sf"/>
</dbReference>
<evidence type="ECO:0000259" key="4">
    <source>
        <dbReference type="PROSITE" id="PS50932"/>
    </source>
</evidence>
<keyword evidence="3" id="KW-0804">Transcription</keyword>
<dbReference type="Pfam" id="PF00356">
    <property type="entry name" value="LacI"/>
    <property type="match status" value="1"/>
</dbReference>
<dbReference type="SMART" id="SM00354">
    <property type="entry name" value="HTH_LACI"/>
    <property type="match status" value="1"/>
</dbReference>
<dbReference type="PROSITE" id="PS50932">
    <property type="entry name" value="HTH_LACI_2"/>
    <property type="match status" value="1"/>
</dbReference>
<keyword evidence="1" id="KW-0805">Transcription regulation</keyword>
<evidence type="ECO:0000256" key="3">
    <source>
        <dbReference type="ARBA" id="ARBA00023163"/>
    </source>
</evidence>
<dbReference type="PANTHER" id="PTHR30146">
    <property type="entry name" value="LACI-RELATED TRANSCRIPTIONAL REPRESSOR"/>
    <property type="match status" value="1"/>
</dbReference>